<dbReference type="Proteomes" id="UP001218188">
    <property type="component" value="Unassembled WGS sequence"/>
</dbReference>
<sequence length="459" mass="51037">MTTTASCCLLPSSLAAHRAHFASHAHRHQNRHAHPEHHPQRVGAISALHSRLRRPRSTPLSAPDVQPKSSIASLKPVSDALCSPASSPRPRLPAWFLELNVIDVHSIPRRWQLHLHRSSACGEWFPPRTCGIVGLVCSRVVASCRDLDSRGPVPRGSQGGREGRKDSARGLRQSTPCRQHHAEGDHCLLFIPPSSPTSSARLLCTLTTRWPGLAIALRTPVSGVGFRDGVRRKSISCRSRRGAARKRRSRTRRDRIPPYNRLRPCGQLLWLGIRFRRRFCFSDTMLRVLLFFLMSPSMYGFIPPSDSTDTPHTHVPTYPGIQSSTLSSARASCYLLATYPSLGTRCCHPRCVDVFGGAATAGPCPHVFRPLQFWGRRMHVPKYCGGAPISLHSFVSLRMTIRMIPLFFLYSFLHSTSAATPIPFEFTPPAPRSASRPVSSYFGSANSKETPNWMKLGFK</sequence>
<dbReference type="EMBL" id="JARJCM010000103">
    <property type="protein sequence ID" value="KAJ7029264.1"/>
    <property type="molecule type" value="Genomic_DNA"/>
</dbReference>
<evidence type="ECO:0000256" key="1">
    <source>
        <dbReference type="SAM" id="MobiDB-lite"/>
    </source>
</evidence>
<evidence type="ECO:0000313" key="3">
    <source>
        <dbReference type="Proteomes" id="UP001218188"/>
    </source>
</evidence>
<dbReference type="AlphaFoldDB" id="A0AAD6SKK3"/>
<gene>
    <name evidence="2" type="ORF">C8F04DRAFT_44862</name>
</gene>
<feature type="region of interest" description="Disordered" evidence="1">
    <location>
        <begin position="21"/>
        <end position="40"/>
    </location>
</feature>
<reference evidence="2" key="1">
    <citation type="submission" date="2023-03" db="EMBL/GenBank/DDBJ databases">
        <title>Massive genome expansion in bonnet fungi (Mycena s.s.) driven by repeated elements and novel gene families across ecological guilds.</title>
        <authorList>
            <consortium name="Lawrence Berkeley National Laboratory"/>
            <person name="Harder C.B."/>
            <person name="Miyauchi S."/>
            <person name="Viragh M."/>
            <person name="Kuo A."/>
            <person name="Thoen E."/>
            <person name="Andreopoulos B."/>
            <person name="Lu D."/>
            <person name="Skrede I."/>
            <person name="Drula E."/>
            <person name="Henrissat B."/>
            <person name="Morin E."/>
            <person name="Kohler A."/>
            <person name="Barry K."/>
            <person name="LaButti K."/>
            <person name="Morin E."/>
            <person name="Salamov A."/>
            <person name="Lipzen A."/>
            <person name="Mereny Z."/>
            <person name="Hegedus B."/>
            <person name="Baldrian P."/>
            <person name="Stursova M."/>
            <person name="Weitz H."/>
            <person name="Taylor A."/>
            <person name="Grigoriev I.V."/>
            <person name="Nagy L.G."/>
            <person name="Martin F."/>
            <person name="Kauserud H."/>
        </authorList>
    </citation>
    <scope>NUCLEOTIDE SEQUENCE</scope>
    <source>
        <strain evidence="2">CBHHK200</strain>
    </source>
</reference>
<accession>A0AAD6SKK3</accession>
<feature type="compositionally biased region" description="Basic residues" evidence="1">
    <location>
        <begin position="21"/>
        <end position="35"/>
    </location>
</feature>
<comment type="caution">
    <text evidence="2">The sequence shown here is derived from an EMBL/GenBank/DDBJ whole genome shotgun (WGS) entry which is preliminary data.</text>
</comment>
<name>A0AAD6SKK3_9AGAR</name>
<keyword evidence="3" id="KW-1185">Reference proteome</keyword>
<protein>
    <submittedName>
        <fullName evidence="2">Uncharacterized protein</fullName>
    </submittedName>
</protein>
<evidence type="ECO:0000313" key="2">
    <source>
        <dbReference type="EMBL" id="KAJ7029264.1"/>
    </source>
</evidence>
<proteinExistence type="predicted"/>
<feature type="region of interest" description="Disordered" evidence="1">
    <location>
        <begin position="148"/>
        <end position="178"/>
    </location>
</feature>
<organism evidence="2 3">
    <name type="scientific">Mycena alexandri</name>
    <dbReference type="NCBI Taxonomy" id="1745969"/>
    <lineage>
        <taxon>Eukaryota</taxon>
        <taxon>Fungi</taxon>
        <taxon>Dikarya</taxon>
        <taxon>Basidiomycota</taxon>
        <taxon>Agaricomycotina</taxon>
        <taxon>Agaricomycetes</taxon>
        <taxon>Agaricomycetidae</taxon>
        <taxon>Agaricales</taxon>
        <taxon>Marasmiineae</taxon>
        <taxon>Mycenaceae</taxon>
        <taxon>Mycena</taxon>
    </lineage>
</organism>